<evidence type="ECO:0000256" key="2">
    <source>
        <dbReference type="ARBA" id="ARBA00022670"/>
    </source>
</evidence>
<dbReference type="PROSITE" id="PS50240">
    <property type="entry name" value="TRYPSIN_DOM"/>
    <property type="match status" value="1"/>
</dbReference>
<evidence type="ECO:0000256" key="1">
    <source>
        <dbReference type="ARBA" id="ARBA00022659"/>
    </source>
</evidence>
<dbReference type="SMART" id="SM00020">
    <property type="entry name" value="Tryp_SPc"/>
    <property type="match status" value="1"/>
</dbReference>
<dbReference type="GO" id="GO:0006508">
    <property type="term" value="P:proteolysis"/>
    <property type="evidence" value="ECO:0007669"/>
    <property type="project" value="UniProtKB-KW"/>
</dbReference>
<evidence type="ECO:0000256" key="8">
    <source>
        <dbReference type="ARBA" id="ARBA00052079"/>
    </source>
</evidence>
<reference evidence="11" key="1">
    <citation type="submission" date="2017-11" db="EMBL/GenBank/DDBJ databases">
        <title>The sensing device of the deep-sea amphipod.</title>
        <authorList>
            <person name="Kobayashi H."/>
            <person name="Nagahama T."/>
            <person name="Arai W."/>
            <person name="Sasagawa Y."/>
            <person name="Umeda M."/>
            <person name="Hayashi T."/>
            <person name="Nikaido I."/>
            <person name="Watanabe H."/>
            <person name="Oguri K."/>
            <person name="Kitazato H."/>
            <person name="Fujioka K."/>
            <person name="Kido Y."/>
            <person name="Takami H."/>
        </authorList>
    </citation>
    <scope>NUCLEOTIDE SEQUENCE</scope>
    <source>
        <tissue evidence="11">Whole body</tissue>
    </source>
</reference>
<proteinExistence type="evidence at transcript level"/>
<evidence type="ECO:0000256" key="7">
    <source>
        <dbReference type="ARBA" id="ARBA00023157"/>
    </source>
</evidence>
<sequence>MEAVALPACYCGISGNTRIVGGTITAENDYHWVAGLFNKGNTYPNCGATLITAEFALTAAHCTEGRNPADFEIKFGIHDLAHQPATAITRDVKEFIDHPSYDSAAVNFDASLLRFDALVFSTTKVRPICLPSTTNILDYVGYSSTVTGWGAVQDNGFPSLVLLEVHLPVIANSVCQDILVNKTITENMICAGGNVGQDSCQGDSGGGLWITPIGSGGHKELIGVVSFGDGCGVAGRPGVYTRITAIQSWIQTVIAASQKCSTP</sequence>
<evidence type="ECO:0000256" key="3">
    <source>
        <dbReference type="ARBA" id="ARBA00022729"/>
    </source>
</evidence>
<comment type="catalytic activity">
    <reaction evidence="8">
        <text>Selective cleavage of 103-Arg-|-Ser-104 and 124-Ile-|-Ile-125 bonds in Limulus clotting factor B to form activated factor B. Cleavage of -Pro-Arg-|-Xaa- bonds in synthetic substrates.</text>
        <dbReference type="EC" id="3.4.21.84"/>
    </reaction>
</comment>
<evidence type="ECO:0000259" key="10">
    <source>
        <dbReference type="PROSITE" id="PS50240"/>
    </source>
</evidence>
<keyword evidence="5" id="KW-0353">Hemolymph clotting</keyword>
<dbReference type="AlphaFoldDB" id="A0A6A7FY75"/>
<accession>A0A6A7FY75</accession>
<dbReference type="EC" id="3.4.21.84" evidence="9"/>
<keyword evidence="2" id="KW-0645">Protease</keyword>
<keyword evidence="7" id="KW-1015">Disulfide bond</keyword>
<dbReference type="InterPro" id="IPR001254">
    <property type="entry name" value="Trypsin_dom"/>
</dbReference>
<keyword evidence="1" id="KW-0768">Sushi</keyword>
<dbReference type="InterPro" id="IPR043504">
    <property type="entry name" value="Peptidase_S1_PA_chymotrypsin"/>
</dbReference>
<dbReference type="PANTHER" id="PTHR24252">
    <property type="entry name" value="ACROSIN-RELATED"/>
    <property type="match status" value="1"/>
</dbReference>
<dbReference type="InterPro" id="IPR009003">
    <property type="entry name" value="Peptidase_S1_PA"/>
</dbReference>
<evidence type="ECO:0000256" key="5">
    <source>
        <dbReference type="ARBA" id="ARBA00022820"/>
    </source>
</evidence>
<dbReference type="FunFam" id="2.40.10.10:FF:000120">
    <property type="entry name" value="Putative serine protease"/>
    <property type="match status" value="1"/>
</dbReference>
<evidence type="ECO:0000256" key="6">
    <source>
        <dbReference type="ARBA" id="ARBA00022825"/>
    </source>
</evidence>
<evidence type="ECO:0000256" key="4">
    <source>
        <dbReference type="ARBA" id="ARBA00022801"/>
    </source>
</evidence>
<dbReference type="Pfam" id="PF00089">
    <property type="entry name" value="Trypsin"/>
    <property type="match status" value="1"/>
</dbReference>
<keyword evidence="3" id="KW-0732">Signal</keyword>
<feature type="domain" description="Peptidase S1" evidence="10">
    <location>
        <begin position="19"/>
        <end position="255"/>
    </location>
</feature>
<name>A0A6A7FY75_9CRUS</name>
<dbReference type="Gene3D" id="2.40.10.10">
    <property type="entry name" value="Trypsin-like serine proteases"/>
    <property type="match status" value="1"/>
</dbReference>
<organism evidence="11">
    <name type="scientific">Hirondellea gigas</name>
    <dbReference type="NCBI Taxonomy" id="1518452"/>
    <lineage>
        <taxon>Eukaryota</taxon>
        <taxon>Metazoa</taxon>
        <taxon>Ecdysozoa</taxon>
        <taxon>Arthropoda</taxon>
        <taxon>Crustacea</taxon>
        <taxon>Multicrustacea</taxon>
        <taxon>Malacostraca</taxon>
        <taxon>Eumalacostraca</taxon>
        <taxon>Peracarida</taxon>
        <taxon>Amphipoda</taxon>
        <taxon>Amphilochidea</taxon>
        <taxon>Lysianassida</taxon>
        <taxon>Lysianassidira</taxon>
        <taxon>Lysianassoidea</taxon>
        <taxon>Lysianassidae</taxon>
        <taxon>Hirondellea</taxon>
    </lineage>
</organism>
<dbReference type="EMBL" id="IACT01003665">
    <property type="protein sequence ID" value="LAC22895.1"/>
    <property type="molecule type" value="mRNA"/>
</dbReference>
<keyword evidence="4" id="KW-0378">Hydrolase</keyword>
<dbReference type="PROSITE" id="PS00134">
    <property type="entry name" value="TRYPSIN_HIS"/>
    <property type="match status" value="1"/>
</dbReference>
<dbReference type="GO" id="GO:0042381">
    <property type="term" value="P:hemolymph coagulation"/>
    <property type="evidence" value="ECO:0007669"/>
    <property type="project" value="UniProtKB-KW"/>
</dbReference>
<dbReference type="SUPFAM" id="SSF50494">
    <property type="entry name" value="Trypsin-like serine proteases"/>
    <property type="match status" value="1"/>
</dbReference>
<dbReference type="CDD" id="cd00190">
    <property type="entry name" value="Tryp_SPc"/>
    <property type="match status" value="1"/>
</dbReference>
<dbReference type="GO" id="GO:0004252">
    <property type="term" value="F:serine-type endopeptidase activity"/>
    <property type="evidence" value="ECO:0007669"/>
    <property type="project" value="InterPro"/>
</dbReference>
<dbReference type="PANTHER" id="PTHR24252:SF7">
    <property type="entry name" value="HYALIN"/>
    <property type="match status" value="1"/>
</dbReference>
<dbReference type="InterPro" id="IPR001314">
    <property type="entry name" value="Peptidase_S1A"/>
</dbReference>
<evidence type="ECO:0000256" key="9">
    <source>
        <dbReference type="ARBA" id="ARBA00066707"/>
    </source>
</evidence>
<dbReference type="PRINTS" id="PR00722">
    <property type="entry name" value="CHYMOTRYPSIN"/>
</dbReference>
<protein>
    <recommendedName>
        <fullName evidence="9">limulus clotting factor C</fullName>
        <ecNumber evidence="9">3.4.21.84</ecNumber>
    </recommendedName>
</protein>
<dbReference type="InterPro" id="IPR018114">
    <property type="entry name" value="TRYPSIN_HIS"/>
</dbReference>
<evidence type="ECO:0000313" key="11">
    <source>
        <dbReference type="EMBL" id="LAC22895.1"/>
    </source>
</evidence>
<keyword evidence="6" id="KW-0720">Serine protease</keyword>